<organism evidence="4 5">
    <name type="scientific">Nocardiopsis tropica</name>
    <dbReference type="NCBI Taxonomy" id="109330"/>
    <lineage>
        <taxon>Bacteria</taxon>
        <taxon>Bacillati</taxon>
        <taxon>Actinomycetota</taxon>
        <taxon>Actinomycetes</taxon>
        <taxon>Streptosporangiales</taxon>
        <taxon>Nocardiopsidaceae</taxon>
        <taxon>Nocardiopsis</taxon>
    </lineage>
</organism>
<dbReference type="InterPro" id="IPR016181">
    <property type="entry name" value="Acyl_CoA_acyltransferase"/>
</dbReference>
<keyword evidence="2 4" id="KW-0012">Acyltransferase</keyword>
<evidence type="ECO:0000313" key="4">
    <source>
        <dbReference type="EMBL" id="MEE2051997.1"/>
    </source>
</evidence>
<gene>
    <name evidence="4" type="ORF">Q8A49_15955</name>
</gene>
<proteinExistence type="predicted"/>
<dbReference type="PANTHER" id="PTHR43877">
    <property type="entry name" value="AMINOALKYLPHOSPHONATE N-ACETYLTRANSFERASE-RELATED-RELATED"/>
    <property type="match status" value="1"/>
</dbReference>
<dbReference type="InterPro" id="IPR050832">
    <property type="entry name" value="Bact_Acetyltransf"/>
</dbReference>
<dbReference type="Pfam" id="PF00583">
    <property type="entry name" value="Acetyltransf_1"/>
    <property type="match status" value="1"/>
</dbReference>
<dbReference type="InterPro" id="IPR000182">
    <property type="entry name" value="GNAT_dom"/>
</dbReference>
<sequence>MSAPRRDPWPGVVPGTENEHAACADLWTRALAHRDGTAPDPAAGDRVMRKLGMPPHLLLVLRPVEGGDPAGFSLSFPPAAGDPSRTAHLAFLALDPGRRGRGWGRRLLAATLDRLSGTADAVTLEVLPDNAAARSLYESTGWRAAGEGRFEGSGRSSVVYRLDLDRG</sequence>
<comment type="caution">
    <text evidence="4">The sequence shown here is derived from an EMBL/GenBank/DDBJ whole genome shotgun (WGS) entry which is preliminary data.</text>
</comment>
<evidence type="ECO:0000256" key="1">
    <source>
        <dbReference type="ARBA" id="ARBA00022679"/>
    </source>
</evidence>
<dbReference type="PROSITE" id="PS51186">
    <property type="entry name" value="GNAT"/>
    <property type="match status" value="1"/>
</dbReference>
<reference evidence="4 5" key="1">
    <citation type="submission" date="2023-07" db="EMBL/GenBank/DDBJ databases">
        <authorList>
            <person name="Girao M."/>
            <person name="Carvalho M.F."/>
        </authorList>
    </citation>
    <scope>NUCLEOTIDE SEQUENCE [LARGE SCALE GENOMIC DNA]</scope>
    <source>
        <strain evidence="4 5">66/93</strain>
    </source>
</reference>
<accession>A0ABU7KSF1</accession>
<evidence type="ECO:0000259" key="3">
    <source>
        <dbReference type="PROSITE" id="PS51186"/>
    </source>
</evidence>
<keyword evidence="1 4" id="KW-0808">Transferase</keyword>
<dbReference type="RefSeq" id="WP_330159046.1">
    <property type="nucleotide sequence ID" value="NZ_BAAAJA010000041.1"/>
</dbReference>
<feature type="domain" description="N-acetyltransferase" evidence="3">
    <location>
        <begin position="10"/>
        <end position="165"/>
    </location>
</feature>
<dbReference type="EC" id="2.3.1.-" evidence="4"/>
<dbReference type="Gene3D" id="3.40.630.30">
    <property type="match status" value="1"/>
</dbReference>
<evidence type="ECO:0000313" key="5">
    <source>
        <dbReference type="Proteomes" id="UP001348641"/>
    </source>
</evidence>
<dbReference type="SUPFAM" id="SSF55729">
    <property type="entry name" value="Acyl-CoA N-acyltransferases (Nat)"/>
    <property type="match status" value="1"/>
</dbReference>
<name>A0ABU7KSF1_9ACTN</name>
<protein>
    <submittedName>
        <fullName evidence="4">GNAT family N-acetyltransferase</fullName>
        <ecNumber evidence="4">2.3.1.-</ecNumber>
    </submittedName>
</protein>
<dbReference type="EMBL" id="JAUUCC010000037">
    <property type="protein sequence ID" value="MEE2051997.1"/>
    <property type="molecule type" value="Genomic_DNA"/>
</dbReference>
<dbReference type="GO" id="GO:0016746">
    <property type="term" value="F:acyltransferase activity"/>
    <property type="evidence" value="ECO:0007669"/>
    <property type="project" value="UniProtKB-KW"/>
</dbReference>
<dbReference type="Proteomes" id="UP001348641">
    <property type="component" value="Unassembled WGS sequence"/>
</dbReference>
<evidence type="ECO:0000256" key="2">
    <source>
        <dbReference type="ARBA" id="ARBA00023315"/>
    </source>
</evidence>